<reference evidence="1" key="1">
    <citation type="journal article" date="2022" name="bioRxiv">
        <title>Sequencing and chromosome-scale assembly of the giantPleurodeles waltlgenome.</title>
        <authorList>
            <person name="Brown T."/>
            <person name="Elewa A."/>
            <person name="Iarovenko S."/>
            <person name="Subramanian E."/>
            <person name="Araus A.J."/>
            <person name="Petzold A."/>
            <person name="Susuki M."/>
            <person name="Suzuki K.-i.T."/>
            <person name="Hayashi T."/>
            <person name="Toyoda A."/>
            <person name="Oliveira C."/>
            <person name="Osipova E."/>
            <person name="Leigh N.D."/>
            <person name="Simon A."/>
            <person name="Yun M.H."/>
        </authorList>
    </citation>
    <scope>NUCLEOTIDE SEQUENCE</scope>
    <source>
        <strain evidence="1">20211129_DDA</strain>
        <tissue evidence="1">Liver</tissue>
    </source>
</reference>
<comment type="caution">
    <text evidence="1">The sequence shown here is derived from an EMBL/GenBank/DDBJ whole genome shotgun (WGS) entry which is preliminary data.</text>
</comment>
<sequence>MHGRASADMGNTLRLIYADRSRIGSAADALLAYCFLVGAPLTGGGGVEDDTITSPPGIVTVTYWFKDTYVRRHFGMKQKKRDTALPTRQR</sequence>
<evidence type="ECO:0000313" key="2">
    <source>
        <dbReference type="Proteomes" id="UP001066276"/>
    </source>
</evidence>
<dbReference type="EMBL" id="JANPWB010000008">
    <property type="protein sequence ID" value="KAJ1165333.1"/>
    <property type="molecule type" value="Genomic_DNA"/>
</dbReference>
<keyword evidence="2" id="KW-1185">Reference proteome</keyword>
<evidence type="ECO:0000313" key="1">
    <source>
        <dbReference type="EMBL" id="KAJ1165333.1"/>
    </source>
</evidence>
<gene>
    <name evidence="1" type="ORF">NDU88_005761</name>
</gene>
<organism evidence="1 2">
    <name type="scientific">Pleurodeles waltl</name>
    <name type="common">Iberian ribbed newt</name>
    <dbReference type="NCBI Taxonomy" id="8319"/>
    <lineage>
        <taxon>Eukaryota</taxon>
        <taxon>Metazoa</taxon>
        <taxon>Chordata</taxon>
        <taxon>Craniata</taxon>
        <taxon>Vertebrata</taxon>
        <taxon>Euteleostomi</taxon>
        <taxon>Amphibia</taxon>
        <taxon>Batrachia</taxon>
        <taxon>Caudata</taxon>
        <taxon>Salamandroidea</taxon>
        <taxon>Salamandridae</taxon>
        <taxon>Pleurodelinae</taxon>
        <taxon>Pleurodeles</taxon>
    </lineage>
</organism>
<protein>
    <submittedName>
        <fullName evidence="1">Uncharacterized protein</fullName>
    </submittedName>
</protein>
<name>A0AAV7SMP3_PLEWA</name>
<accession>A0AAV7SMP3</accession>
<dbReference type="Proteomes" id="UP001066276">
    <property type="component" value="Chromosome 4_2"/>
</dbReference>
<proteinExistence type="predicted"/>
<dbReference type="AlphaFoldDB" id="A0AAV7SMP3"/>